<dbReference type="InterPro" id="IPR036291">
    <property type="entry name" value="NAD(P)-bd_dom_sf"/>
</dbReference>
<dbReference type="SUPFAM" id="SSF51735">
    <property type="entry name" value="NAD(P)-binding Rossmann-fold domains"/>
    <property type="match status" value="1"/>
</dbReference>
<accession>A0ABR3XEM7</accession>
<evidence type="ECO:0000259" key="2">
    <source>
        <dbReference type="Pfam" id="PF01408"/>
    </source>
</evidence>
<dbReference type="Gene3D" id="3.30.360.10">
    <property type="entry name" value="Dihydrodipicolinate Reductase, domain 2"/>
    <property type="match status" value="2"/>
</dbReference>
<feature type="domain" description="Gfo/Idh/MocA-like oxidoreductase N-terminal" evidence="2">
    <location>
        <begin position="42"/>
        <end position="189"/>
    </location>
</feature>
<evidence type="ECO:0000259" key="3">
    <source>
        <dbReference type="Pfam" id="PF02894"/>
    </source>
</evidence>
<dbReference type="InterPro" id="IPR004104">
    <property type="entry name" value="Gfo/Idh/MocA-like_OxRdtase_C"/>
</dbReference>
<sequence length="576" mass="63262">MSLLKRLLPSKPIEEQHVTSAAPSKDFPHLPSRPEMSASPPRILVIGAGSRGRSYAEAIETSCNGIVVAVAEPDPYKRSNFGRIHIWGSKKSSNAGVSGSSGVPPEGAEFADWKDFITYERSRRKREARGDADVPPGVDAVLVCVLDDMHREVVVALAELGGLHIMCEKPLATTLEDCVEMYHVLEQKNAGHIFSIGHVLRYSPHNMMMRKLLLEDRVIGDILSVVHTEPVGWWHFSHSYVRGNWRRQDTSGPSLLTKSCHDVDVLLWLLCSPPSYTDAGTAPHLPSTVSSTGSVQYFKKSRKPLAAGNATNCLSCPIEESCKFSARRIYVGPQLAGLESSNTGWPVSIVVPDIEDYDTGTEARKALLAKLAEDYDESTPDAEVAKRNWFGRCVYESDNSVCDEQIVTITWDEDPLPSSSSAKNQASSASAPAADPMRGRGAKTATFHMVAHTKRICDRYTHVYGTDGELYADSRTITVEDFRDGRTTVHNPDLATNGRHGGHGGGDAGLARQFVLAVDHVKNHGWDADRAQREIVGCTLEEVIRSHALVFAAEEARLGKKIVDWKSWWGEKVKSL</sequence>
<dbReference type="PANTHER" id="PTHR43377:SF12">
    <property type="entry name" value="BINDING ROSSMANN FOLD OXIDOREDUCTASE, PUTATIVE (AFU_ORTHOLOGUE AFUA_3G11840)-RELATED"/>
    <property type="match status" value="1"/>
</dbReference>
<feature type="domain" description="Gfo/Idh/MocA-like oxidoreductase C-terminal" evidence="3">
    <location>
        <begin position="213"/>
        <end position="275"/>
    </location>
</feature>
<dbReference type="InterPro" id="IPR000683">
    <property type="entry name" value="Gfo/Idh/MocA-like_OxRdtase_N"/>
</dbReference>
<dbReference type="PANTHER" id="PTHR43377">
    <property type="entry name" value="BILIVERDIN REDUCTASE A"/>
    <property type="match status" value="1"/>
</dbReference>
<comment type="caution">
    <text evidence="4">The sequence shown here is derived from an EMBL/GenBank/DDBJ whole genome shotgun (WGS) entry which is preliminary data.</text>
</comment>
<organism evidence="4 5">
    <name type="scientific">Phialemonium thermophilum</name>
    <dbReference type="NCBI Taxonomy" id="223376"/>
    <lineage>
        <taxon>Eukaryota</taxon>
        <taxon>Fungi</taxon>
        <taxon>Dikarya</taxon>
        <taxon>Ascomycota</taxon>
        <taxon>Pezizomycotina</taxon>
        <taxon>Sordariomycetes</taxon>
        <taxon>Sordariomycetidae</taxon>
        <taxon>Cephalothecales</taxon>
        <taxon>Cephalothecaceae</taxon>
        <taxon>Phialemonium</taxon>
    </lineage>
</organism>
<dbReference type="Pfam" id="PF02894">
    <property type="entry name" value="GFO_IDH_MocA_C"/>
    <property type="match status" value="1"/>
</dbReference>
<gene>
    <name evidence="4" type="ORF">VTK73DRAFT_370</name>
</gene>
<feature type="region of interest" description="Disordered" evidence="1">
    <location>
        <begin position="1"/>
        <end position="40"/>
    </location>
</feature>
<feature type="compositionally biased region" description="Low complexity" evidence="1">
    <location>
        <begin position="418"/>
        <end position="434"/>
    </location>
</feature>
<feature type="region of interest" description="Disordered" evidence="1">
    <location>
        <begin position="413"/>
        <end position="440"/>
    </location>
</feature>
<evidence type="ECO:0000313" key="4">
    <source>
        <dbReference type="EMBL" id="KAL1874397.1"/>
    </source>
</evidence>
<dbReference type="InterPro" id="IPR051450">
    <property type="entry name" value="Gfo/Idh/MocA_Oxidoreductases"/>
</dbReference>
<keyword evidence="5" id="KW-1185">Reference proteome</keyword>
<evidence type="ECO:0000313" key="5">
    <source>
        <dbReference type="Proteomes" id="UP001586593"/>
    </source>
</evidence>
<dbReference type="Pfam" id="PF01408">
    <property type="entry name" value="GFO_IDH_MocA"/>
    <property type="match status" value="1"/>
</dbReference>
<evidence type="ECO:0000256" key="1">
    <source>
        <dbReference type="SAM" id="MobiDB-lite"/>
    </source>
</evidence>
<name>A0ABR3XEM7_9PEZI</name>
<dbReference type="Gene3D" id="3.40.50.720">
    <property type="entry name" value="NAD(P)-binding Rossmann-like Domain"/>
    <property type="match status" value="1"/>
</dbReference>
<dbReference type="Proteomes" id="UP001586593">
    <property type="component" value="Unassembled WGS sequence"/>
</dbReference>
<dbReference type="EMBL" id="JAZHXJ010000106">
    <property type="protein sequence ID" value="KAL1874397.1"/>
    <property type="molecule type" value="Genomic_DNA"/>
</dbReference>
<dbReference type="SUPFAM" id="SSF55347">
    <property type="entry name" value="Glyceraldehyde-3-phosphate dehydrogenase-like, C-terminal domain"/>
    <property type="match status" value="1"/>
</dbReference>
<reference evidence="4 5" key="1">
    <citation type="journal article" date="2024" name="Commun. Biol.">
        <title>Comparative genomic analysis of thermophilic fungi reveals convergent evolutionary adaptations and gene losses.</title>
        <authorList>
            <person name="Steindorff A.S."/>
            <person name="Aguilar-Pontes M.V."/>
            <person name="Robinson A.J."/>
            <person name="Andreopoulos B."/>
            <person name="LaButti K."/>
            <person name="Kuo A."/>
            <person name="Mondo S."/>
            <person name="Riley R."/>
            <person name="Otillar R."/>
            <person name="Haridas S."/>
            <person name="Lipzen A."/>
            <person name="Grimwood J."/>
            <person name="Schmutz J."/>
            <person name="Clum A."/>
            <person name="Reid I.D."/>
            <person name="Moisan M.C."/>
            <person name="Butler G."/>
            <person name="Nguyen T.T.M."/>
            <person name="Dewar K."/>
            <person name="Conant G."/>
            <person name="Drula E."/>
            <person name="Henrissat B."/>
            <person name="Hansel C."/>
            <person name="Singer S."/>
            <person name="Hutchinson M.I."/>
            <person name="de Vries R.P."/>
            <person name="Natvig D.O."/>
            <person name="Powell A.J."/>
            <person name="Tsang A."/>
            <person name="Grigoriev I.V."/>
        </authorList>
    </citation>
    <scope>NUCLEOTIDE SEQUENCE [LARGE SCALE GENOMIC DNA]</scope>
    <source>
        <strain evidence="4 5">ATCC 24622</strain>
    </source>
</reference>
<evidence type="ECO:0008006" key="6">
    <source>
        <dbReference type="Google" id="ProtNLM"/>
    </source>
</evidence>
<proteinExistence type="predicted"/>
<protein>
    <recommendedName>
        <fullName evidence="6">Gfo/Idh/MocA-like oxidoreductase N-terminal domain-containing protein</fullName>
    </recommendedName>
</protein>